<sequence length="323" mass="37072">MAESDDVASQLAVSHQPTSGNSADNKTATASYSSRKRRREDEPVEELPEMLVNLNPGSLWSSELSRRHVKTNIQSLAQRRVWNFLEHTDSVDDLSRLTVGQVARNALRSLQLLERIEDGTISVDNISIDKCGNLIFNKRRWETCYKEDFQEFFTQFQKKSFYASAFEELGKLMAAYIFAEDLRVQDDIEHVMSFVEDIEQYKGSGKTQEFPTIDQLKNSFMLCFTTLRKLESDAAILSAVKLGLQHPGSLTMDQWTSFKQTAEIAGRAGENWDELLLQNPKSLLEIVARLLRAYHFHIGHLISMENEFDFCIDRWDAWDEGRA</sequence>
<feature type="compositionally biased region" description="Polar residues" evidence="1">
    <location>
        <begin position="11"/>
        <end position="33"/>
    </location>
</feature>
<gene>
    <name evidence="2" type="ORF">QBC41DRAFT_301197</name>
</gene>
<accession>A0AA40DBS5</accession>
<reference evidence="2" key="1">
    <citation type="submission" date="2023-06" db="EMBL/GenBank/DDBJ databases">
        <title>Genome-scale phylogeny and comparative genomics of the fungal order Sordariales.</title>
        <authorList>
            <consortium name="Lawrence Berkeley National Laboratory"/>
            <person name="Hensen N."/>
            <person name="Bonometti L."/>
            <person name="Westerberg I."/>
            <person name="Brannstrom I.O."/>
            <person name="Guillou S."/>
            <person name="Cros-Aarteil S."/>
            <person name="Calhoun S."/>
            <person name="Haridas S."/>
            <person name="Kuo A."/>
            <person name="Mondo S."/>
            <person name="Pangilinan J."/>
            <person name="Riley R."/>
            <person name="Labutti K."/>
            <person name="Andreopoulos B."/>
            <person name="Lipzen A."/>
            <person name="Chen C."/>
            <person name="Yanf M."/>
            <person name="Daum C."/>
            <person name="Ng V."/>
            <person name="Clum A."/>
            <person name="Steindorff A."/>
            <person name="Ohm R."/>
            <person name="Martin F."/>
            <person name="Silar P."/>
            <person name="Natvig D."/>
            <person name="Lalanne C."/>
            <person name="Gautier V."/>
            <person name="Ament-Velasquez S.L."/>
            <person name="Kruys A."/>
            <person name="Hutchinson M.I."/>
            <person name="Powell A.J."/>
            <person name="Barry K."/>
            <person name="Miller A.N."/>
            <person name="Grigoriev I.V."/>
            <person name="Debuchy R."/>
            <person name="Gladieux P."/>
            <person name="Thoren M.H."/>
            <person name="Johannesson H."/>
        </authorList>
    </citation>
    <scope>NUCLEOTIDE SEQUENCE</scope>
    <source>
        <strain evidence="2">CBS 307.81</strain>
    </source>
</reference>
<evidence type="ECO:0000313" key="3">
    <source>
        <dbReference type="Proteomes" id="UP001174997"/>
    </source>
</evidence>
<evidence type="ECO:0000256" key="1">
    <source>
        <dbReference type="SAM" id="MobiDB-lite"/>
    </source>
</evidence>
<comment type="caution">
    <text evidence="2">The sequence shown here is derived from an EMBL/GenBank/DDBJ whole genome shotgun (WGS) entry which is preliminary data.</text>
</comment>
<feature type="region of interest" description="Disordered" evidence="1">
    <location>
        <begin position="1"/>
        <end position="46"/>
    </location>
</feature>
<dbReference type="Proteomes" id="UP001174997">
    <property type="component" value="Unassembled WGS sequence"/>
</dbReference>
<dbReference type="AlphaFoldDB" id="A0AA40DBS5"/>
<organism evidence="2 3">
    <name type="scientific">Cercophora samala</name>
    <dbReference type="NCBI Taxonomy" id="330535"/>
    <lineage>
        <taxon>Eukaryota</taxon>
        <taxon>Fungi</taxon>
        <taxon>Dikarya</taxon>
        <taxon>Ascomycota</taxon>
        <taxon>Pezizomycotina</taxon>
        <taxon>Sordariomycetes</taxon>
        <taxon>Sordariomycetidae</taxon>
        <taxon>Sordariales</taxon>
        <taxon>Lasiosphaeriaceae</taxon>
        <taxon>Cercophora</taxon>
    </lineage>
</organism>
<name>A0AA40DBS5_9PEZI</name>
<keyword evidence="3" id="KW-1185">Reference proteome</keyword>
<protein>
    <submittedName>
        <fullName evidence="2">Uncharacterized protein</fullName>
    </submittedName>
</protein>
<proteinExistence type="predicted"/>
<dbReference type="EMBL" id="JAULSY010000027">
    <property type="protein sequence ID" value="KAK0670832.1"/>
    <property type="molecule type" value="Genomic_DNA"/>
</dbReference>
<evidence type="ECO:0000313" key="2">
    <source>
        <dbReference type="EMBL" id="KAK0670832.1"/>
    </source>
</evidence>